<accession>A0A8J2KBW6</accession>
<dbReference type="EMBL" id="CAJVCH010229207">
    <property type="protein sequence ID" value="CAG7732346.1"/>
    <property type="molecule type" value="Genomic_DNA"/>
</dbReference>
<sequence length="102" mass="11317">QLVNHIENSVQISYHDSLNGNKGFVKLIKSTTLLDLLRRSFNKTVSKVEIAPIYQNIAHDCCVAVVGLWCQQVMAGVDLCDPTGEAEVLIFKERMRLLATSG</sequence>
<proteinExistence type="predicted"/>
<reference evidence="1" key="1">
    <citation type="submission" date="2021-06" db="EMBL/GenBank/DDBJ databases">
        <authorList>
            <person name="Hodson N. C."/>
            <person name="Mongue J. A."/>
            <person name="Jaron S. K."/>
        </authorList>
    </citation>
    <scope>NUCLEOTIDE SEQUENCE</scope>
</reference>
<gene>
    <name evidence="1" type="ORF">AFUS01_LOCUS20867</name>
</gene>
<protein>
    <submittedName>
        <fullName evidence="1">Uncharacterized protein</fullName>
    </submittedName>
</protein>
<comment type="caution">
    <text evidence="1">The sequence shown here is derived from an EMBL/GenBank/DDBJ whole genome shotgun (WGS) entry which is preliminary data.</text>
</comment>
<organism evidence="1 2">
    <name type="scientific">Allacma fusca</name>
    <dbReference type="NCBI Taxonomy" id="39272"/>
    <lineage>
        <taxon>Eukaryota</taxon>
        <taxon>Metazoa</taxon>
        <taxon>Ecdysozoa</taxon>
        <taxon>Arthropoda</taxon>
        <taxon>Hexapoda</taxon>
        <taxon>Collembola</taxon>
        <taxon>Symphypleona</taxon>
        <taxon>Sminthuridae</taxon>
        <taxon>Allacma</taxon>
    </lineage>
</organism>
<feature type="non-terminal residue" evidence="1">
    <location>
        <position position="1"/>
    </location>
</feature>
<keyword evidence="2" id="KW-1185">Reference proteome</keyword>
<dbReference type="AlphaFoldDB" id="A0A8J2KBW6"/>
<dbReference type="Proteomes" id="UP000708208">
    <property type="component" value="Unassembled WGS sequence"/>
</dbReference>
<evidence type="ECO:0000313" key="2">
    <source>
        <dbReference type="Proteomes" id="UP000708208"/>
    </source>
</evidence>
<evidence type="ECO:0000313" key="1">
    <source>
        <dbReference type="EMBL" id="CAG7732346.1"/>
    </source>
</evidence>
<name>A0A8J2KBW6_9HEXA</name>